<evidence type="ECO:0000256" key="1">
    <source>
        <dbReference type="PROSITE-ProRule" id="PRU00175"/>
    </source>
</evidence>
<dbReference type="PANTHER" id="PTHR31150:SF32">
    <property type="entry name" value="RING_U-BOX SUPERFAMILY PROTEIN"/>
    <property type="match status" value="1"/>
</dbReference>
<dbReference type="EMBL" id="JBBWWQ010000021">
    <property type="protein sequence ID" value="KAK8914601.1"/>
    <property type="molecule type" value="Genomic_DNA"/>
</dbReference>
<dbReference type="Gene3D" id="3.30.40.10">
    <property type="entry name" value="Zinc/RING finger domain, C3HC4 (zinc finger)"/>
    <property type="match status" value="1"/>
</dbReference>
<keyword evidence="5" id="KW-1185">Reference proteome</keyword>
<feature type="compositionally biased region" description="Low complexity" evidence="2">
    <location>
        <begin position="372"/>
        <end position="385"/>
    </location>
</feature>
<evidence type="ECO:0000313" key="5">
    <source>
        <dbReference type="Proteomes" id="UP001418222"/>
    </source>
</evidence>
<evidence type="ECO:0000259" key="3">
    <source>
        <dbReference type="PROSITE" id="PS50089"/>
    </source>
</evidence>
<dbReference type="PROSITE" id="PS50089">
    <property type="entry name" value="ZF_RING_2"/>
    <property type="match status" value="1"/>
</dbReference>
<reference evidence="4 5" key="1">
    <citation type="journal article" date="2022" name="Nat. Plants">
        <title>Genomes of leafy and leafless Platanthera orchids illuminate the evolution of mycoheterotrophy.</title>
        <authorList>
            <person name="Li M.H."/>
            <person name="Liu K.W."/>
            <person name="Li Z."/>
            <person name="Lu H.C."/>
            <person name="Ye Q.L."/>
            <person name="Zhang D."/>
            <person name="Wang J.Y."/>
            <person name="Li Y.F."/>
            <person name="Zhong Z.M."/>
            <person name="Liu X."/>
            <person name="Yu X."/>
            <person name="Liu D.K."/>
            <person name="Tu X.D."/>
            <person name="Liu B."/>
            <person name="Hao Y."/>
            <person name="Liao X.Y."/>
            <person name="Jiang Y.T."/>
            <person name="Sun W.H."/>
            <person name="Chen J."/>
            <person name="Chen Y.Q."/>
            <person name="Ai Y."/>
            <person name="Zhai J.W."/>
            <person name="Wu S.S."/>
            <person name="Zhou Z."/>
            <person name="Hsiao Y.Y."/>
            <person name="Wu W.L."/>
            <person name="Chen Y.Y."/>
            <person name="Lin Y.F."/>
            <person name="Hsu J.L."/>
            <person name="Li C.Y."/>
            <person name="Wang Z.W."/>
            <person name="Zhao X."/>
            <person name="Zhong W.Y."/>
            <person name="Ma X.K."/>
            <person name="Ma L."/>
            <person name="Huang J."/>
            <person name="Chen G.Z."/>
            <person name="Huang M.Z."/>
            <person name="Huang L."/>
            <person name="Peng D.H."/>
            <person name="Luo Y.B."/>
            <person name="Zou S.Q."/>
            <person name="Chen S.P."/>
            <person name="Lan S."/>
            <person name="Tsai W.C."/>
            <person name="Van de Peer Y."/>
            <person name="Liu Z.J."/>
        </authorList>
    </citation>
    <scope>NUCLEOTIDE SEQUENCE [LARGE SCALE GENOMIC DNA]</scope>
    <source>
        <strain evidence="4">Lor287</strain>
    </source>
</reference>
<keyword evidence="1" id="KW-0862">Zinc</keyword>
<dbReference type="InterPro" id="IPR001841">
    <property type="entry name" value="Znf_RING"/>
</dbReference>
<name>A0AAP0FU98_9ASPA</name>
<dbReference type="GO" id="GO:0008270">
    <property type="term" value="F:zinc ion binding"/>
    <property type="evidence" value="ECO:0007669"/>
    <property type="project" value="UniProtKB-KW"/>
</dbReference>
<protein>
    <recommendedName>
        <fullName evidence="3">RING-type domain-containing protein</fullName>
    </recommendedName>
</protein>
<feature type="compositionally biased region" description="Basic and acidic residues" evidence="2">
    <location>
        <begin position="357"/>
        <end position="370"/>
    </location>
</feature>
<dbReference type="AlphaFoldDB" id="A0AAP0FU98"/>
<feature type="region of interest" description="Disordered" evidence="2">
    <location>
        <begin position="150"/>
        <end position="172"/>
    </location>
</feature>
<evidence type="ECO:0000313" key="4">
    <source>
        <dbReference type="EMBL" id="KAK8914601.1"/>
    </source>
</evidence>
<dbReference type="SUPFAM" id="SSF57850">
    <property type="entry name" value="RING/U-box"/>
    <property type="match status" value="1"/>
</dbReference>
<gene>
    <name evidence="4" type="ORF">KSP39_PZI023635</name>
</gene>
<feature type="domain" description="RING-type" evidence="3">
    <location>
        <begin position="269"/>
        <end position="328"/>
    </location>
</feature>
<accession>A0AAP0FU98</accession>
<keyword evidence="1" id="KW-0479">Metal-binding</keyword>
<evidence type="ECO:0000256" key="2">
    <source>
        <dbReference type="SAM" id="MobiDB-lite"/>
    </source>
</evidence>
<sequence length="420" mass="46135">MGANCCVAAKDKPLPIMNGHEVSTYRNIRYSPSWSFRWHSRTHIEDLVENLPHFSPHNSGNATFEGKSVADIETDGLSDGESLPKDLPSSQWRKDGNSFICGSSDNSEFVAAADHTTAGSSSSEGNVSLKSPCLPATSFIKSLVPVPPLSPSAKVDDCPSSSRTKPCHSPGYRLRRQISDSRILKPMNEYSSPERDRHSFMLSNDLSAGGSHGGSSDGWSMRMFSELVASSQRERWSFESHENLTPVADKISRSGILLKTSPVPDLQTCGICSKLLKEKSPWSAQKILSTSDLPIAGVLFCGHVYHADCLESYTSEIEMYDPPCPVCTNNGETSALKPLAKFELKGGRHKISQITDADVHRDSNRDDRRSGKSPMMGASSSMKMSSLGKPFLRRLSIGSRPSRSASVTERTPRKRFWLKY</sequence>
<comment type="caution">
    <text evidence="4">The sequence shown here is derived from an EMBL/GenBank/DDBJ whole genome shotgun (WGS) entry which is preliminary data.</text>
</comment>
<dbReference type="PANTHER" id="PTHR31150">
    <property type="entry name" value="EXPRESSED PROTEIN"/>
    <property type="match status" value="1"/>
</dbReference>
<proteinExistence type="predicted"/>
<dbReference type="SMART" id="SM00184">
    <property type="entry name" value="RING"/>
    <property type="match status" value="1"/>
</dbReference>
<dbReference type="InterPro" id="IPR013083">
    <property type="entry name" value="Znf_RING/FYVE/PHD"/>
</dbReference>
<keyword evidence="1" id="KW-0863">Zinc-finger</keyword>
<organism evidence="4 5">
    <name type="scientific">Platanthera zijinensis</name>
    <dbReference type="NCBI Taxonomy" id="2320716"/>
    <lineage>
        <taxon>Eukaryota</taxon>
        <taxon>Viridiplantae</taxon>
        <taxon>Streptophyta</taxon>
        <taxon>Embryophyta</taxon>
        <taxon>Tracheophyta</taxon>
        <taxon>Spermatophyta</taxon>
        <taxon>Magnoliopsida</taxon>
        <taxon>Liliopsida</taxon>
        <taxon>Asparagales</taxon>
        <taxon>Orchidaceae</taxon>
        <taxon>Orchidoideae</taxon>
        <taxon>Orchideae</taxon>
        <taxon>Orchidinae</taxon>
        <taxon>Platanthera</taxon>
    </lineage>
</organism>
<feature type="region of interest" description="Disordered" evidence="2">
    <location>
        <begin position="353"/>
        <end position="385"/>
    </location>
</feature>
<dbReference type="Proteomes" id="UP001418222">
    <property type="component" value="Unassembled WGS sequence"/>
</dbReference>